<dbReference type="Pfam" id="PF00889">
    <property type="entry name" value="EF_TS"/>
    <property type="match status" value="1"/>
</dbReference>
<evidence type="ECO:0000313" key="7">
    <source>
        <dbReference type="Proteomes" id="UP000327157"/>
    </source>
</evidence>
<proteinExistence type="inferred from homology"/>
<dbReference type="OrthoDB" id="1718261at2759"/>
<dbReference type="InterPro" id="IPR036402">
    <property type="entry name" value="EF-Ts_dimer_sf"/>
</dbReference>
<dbReference type="Gene3D" id="1.10.286.20">
    <property type="match status" value="1"/>
</dbReference>
<dbReference type="EMBL" id="SMOL01000458">
    <property type="protein sequence ID" value="KAB2612725.1"/>
    <property type="molecule type" value="Genomic_DNA"/>
</dbReference>
<dbReference type="HAMAP" id="MF_00050">
    <property type="entry name" value="EF_Ts"/>
    <property type="match status" value="1"/>
</dbReference>
<dbReference type="Proteomes" id="UP000327157">
    <property type="component" value="Chromosome 9"/>
</dbReference>
<evidence type="ECO:0000259" key="5">
    <source>
        <dbReference type="Pfam" id="PF00889"/>
    </source>
</evidence>
<dbReference type="GO" id="GO:0003746">
    <property type="term" value="F:translation elongation factor activity"/>
    <property type="evidence" value="ECO:0007669"/>
    <property type="project" value="UniProtKB-UniRule"/>
</dbReference>
<gene>
    <name evidence="4" type="primary">EFTS</name>
    <name evidence="6" type="ORF">D8674_035041</name>
</gene>
<evidence type="ECO:0000256" key="1">
    <source>
        <dbReference type="ARBA" id="ARBA00022768"/>
    </source>
</evidence>
<evidence type="ECO:0000256" key="3">
    <source>
        <dbReference type="ARBA" id="ARBA00025453"/>
    </source>
</evidence>
<comment type="caution">
    <text evidence="6">The sequence shown here is derived from an EMBL/GenBank/DDBJ whole genome shotgun (WGS) entry which is preliminary data.</text>
</comment>
<keyword evidence="2 4" id="KW-0648">Protein biosynthesis</keyword>
<keyword evidence="1 4" id="KW-0251">Elongation factor</keyword>
<comment type="subcellular location">
    <subcellularLocation>
        <location evidence="4">Mitochondrion</location>
    </subcellularLocation>
</comment>
<dbReference type="GO" id="GO:0005739">
    <property type="term" value="C:mitochondrion"/>
    <property type="evidence" value="ECO:0007669"/>
    <property type="project" value="UniProtKB-SubCell"/>
</dbReference>
<evidence type="ECO:0000256" key="4">
    <source>
        <dbReference type="HAMAP-Rule" id="MF_03135"/>
    </source>
</evidence>
<dbReference type="PANTHER" id="PTHR11741">
    <property type="entry name" value="ELONGATION FACTOR TS"/>
    <property type="match status" value="1"/>
</dbReference>
<name>A0A5N5GBA7_9ROSA</name>
<dbReference type="AlphaFoldDB" id="A0A5N5GBA7"/>
<sequence length="78" mass="9023">MQVMACSQVQYLSIKAIPESIVHKEKELERLSENLLSKPENIKERIVDKKISKRLGELAFLEQPFIKDDSLLVKDIVK</sequence>
<dbReference type="InterPro" id="IPR014039">
    <property type="entry name" value="Transl_elong_EFTs/EF1B_dimer"/>
</dbReference>
<keyword evidence="4" id="KW-0496">Mitochondrion</keyword>
<dbReference type="InterPro" id="IPR001816">
    <property type="entry name" value="Transl_elong_EFTs/EF1B"/>
</dbReference>
<protein>
    <recommendedName>
        <fullName evidence="4">Elongation factor Ts, mitochondrial</fullName>
        <shortName evidence="4">EF-Ts</shortName>
        <shortName evidence="4">EF-TsMt</shortName>
    </recommendedName>
</protein>
<dbReference type="PANTHER" id="PTHR11741:SF10">
    <property type="entry name" value="POLYPROTEIN OF EF-TS, CHLOROPLASTIC"/>
    <property type="match status" value="1"/>
</dbReference>
<reference evidence="7" key="2">
    <citation type="submission" date="2019-10" db="EMBL/GenBank/DDBJ databases">
        <title>A de novo genome assembly of a pear dwarfing rootstock.</title>
        <authorList>
            <person name="Wang F."/>
            <person name="Wang J."/>
            <person name="Li S."/>
            <person name="Zhang Y."/>
            <person name="Fang M."/>
            <person name="Ma L."/>
            <person name="Zhao Y."/>
            <person name="Jiang S."/>
        </authorList>
    </citation>
    <scope>NUCLEOTIDE SEQUENCE [LARGE SCALE GENOMIC DNA]</scope>
</reference>
<reference evidence="6 7" key="1">
    <citation type="submission" date="2019-09" db="EMBL/GenBank/DDBJ databases">
        <authorList>
            <person name="Ou C."/>
        </authorList>
    </citation>
    <scope>NUCLEOTIDE SEQUENCE [LARGE SCALE GENOMIC DNA]</scope>
    <source>
        <strain evidence="6">S2</strain>
        <tissue evidence="6">Leaf</tissue>
    </source>
</reference>
<dbReference type="GO" id="GO:0070125">
    <property type="term" value="P:mitochondrial translational elongation"/>
    <property type="evidence" value="ECO:0007669"/>
    <property type="project" value="TreeGrafter"/>
</dbReference>
<reference evidence="6 7" key="3">
    <citation type="submission" date="2019-11" db="EMBL/GenBank/DDBJ databases">
        <title>A de novo genome assembly of a pear dwarfing rootstock.</title>
        <authorList>
            <person name="Wang F."/>
            <person name="Wang J."/>
            <person name="Li S."/>
            <person name="Zhang Y."/>
            <person name="Fang M."/>
            <person name="Ma L."/>
            <person name="Zhao Y."/>
            <person name="Jiang S."/>
        </authorList>
    </citation>
    <scope>NUCLEOTIDE SEQUENCE [LARGE SCALE GENOMIC DNA]</scope>
    <source>
        <strain evidence="6">S2</strain>
        <tissue evidence="6">Leaf</tissue>
    </source>
</reference>
<dbReference type="SUPFAM" id="SSF54713">
    <property type="entry name" value="Elongation factor Ts (EF-Ts), dimerisation domain"/>
    <property type="match status" value="1"/>
</dbReference>
<feature type="domain" description="Translation elongation factor EFTs/EF1B dimerisation" evidence="5">
    <location>
        <begin position="1"/>
        <end position="78"/>
    </location>
</feature>
<accession>A0A5N5GBA7</accession>
<evidence type="ECO:0000256" key="2">
    <source>
        <dbReference type="ARBA" id="ARBA00022917"/>
    </source>
</evidence>
<organism evidence="6 7">
    <name type="scientific">Pyrus ussuriensis x Pyrus communis</name>
    <dbReference type="NCBI Taxonomy" id="2448454"/>
    <lineage>
        <taxon>Eukaryota</taxon>
        <taxon>Viridiplantae</taxon>
        <taxon>Streptophyta</taxon>
        <taxon>Embryophyta</taxon>
        <taxon>Tracheophyta</taxon>
        <taxon>Spermatophyta</taxon>
        <taxon>Magnoliopsida</taxon>
        <taxon>eudicotyledons</taxon>
        <taxon>Gunneridae</taxon>
        <taxon>Pentapetalae</taxon>
        <taxon>rosids</taxon>
        <taxon>fabids</taxon>
        <taxon>Rosales</taxon>
        <taxon>Rosaceae</taxon>
        <taxon>Amygdaloideae</taxon>
        <taxon>Maleae</taxon>
        <taxon>Pyrus</taxon>
    </lineage>
</organism>
<evidence type="ECO:0000313" key="6">
    <source>
        <dbReference type="EMBL" id="KAB2612725.1"/>
    </source>
</evidence>
<comment type="function">
    <text evidence="3 4">Associates with the EF-Tu.GDP complex and induces the exchange of GDP to GTP. It remains bound to the aminoacyl-tRNA.EF-Tu.GTP complex up to the GTP hydrolysis stage on the ribosome.</text>
</comment>
<keyword evidence="7" id="KW-1185">Reference proteome</keyword>
<comment type="similarity">
    <text evidence="4">Belongs to the EF-Ts family.</text>
</comment>